<dbReference type="AlphaFoldDB" id="A0A6I6LTF1"/>
<evidence type="ECO:0000313" key="6">
    <source>
        <dbReference type="EMBL" id="QGZ30012.1"/>
    </source>
</evidence>
<reference evidence="6 7" key="1">
    <citation type="submission" date="2019-12" db="EMBL/GenBank/DDBJ databases">
        <title>Complete genome sequence of Pseudomonas stutzeri.</title>
        <authorList>
            <person name="Lim S.R."/>
            <person name="Kim J.H."/>
        </authorList>
    </citation>
    <scope>NUCLEOTIDE SEQUENCE [LARGE SCALE GENOMIC DNA]</scope>
    <source>
        <strain evidence="6 7">PM101005</strain>
    </source>
</reference>
<keyword evidence="5" id="KW-0472">Membrane</keyword>
<dbReference type="PANTHER" id="PTHR30093">
    <property type="entry name" value="GENERAL SECRETION PATHWAY PROTEIN G"/>
    <property type="match status" value="1"/>
</dbReference>
<gene>
    <name evidence="6" type="ORF">GQA94_08040</name>
</gene>
<dbReference type="Gene3D" id="3.30.700.10">
    <property type="entry name" value="Glycoprotein, Type 4 Pilin"/>
    <property type="match status" value="1"/>
</dbReference>
<name>A0A6I6LTF1_STUST</name>
<keyword evidence="5" id="KW-0812">Transmembrane</keyword>
<organism evidence="6 7">
    <name type="scientific">Stutzerimonas stutzeri</name>
    <name type="common">Pseudomonas stutzeri</name>
    <dbReference type="NCBI Taxonomy" id="316"/>
    <lineage>
        <taxon>Bacteria</taxon>
        <taxon>Pseudomonadati</taxon>
        <taxon>Pseudomonadota</taxon>
        <taxon>Gammaproteobacteria</taxon>
        <taxon>Pseudomonadales</taxon>
        <taxon>Pseudomonadaceae</taxon>
        <taxon>Stutzerimonas</taxon>
    </lineage>
</organism>
<comment type="similarity">
    <text evidence="1 4">Belongs to the N-Me-Phe pilin family.</text>
</comment>
<keyword evidence="5" id="KW-1133">Transmembrane helix</keyword>
<evidence type="ECO:0000256" key="2">
    <source>
        <dbReference type="ARBA" id="ARBA00022481"/>
    </source>
</evidence>
<evidence type="ECO:0000313" key="7">
    <source>
        <dbReference type="Proteomes" id="UP000438983"/>
    </source>
</evidence>
<dbReference type="Pfam" id="PF07963">
    <property type="entry name" value="N_methyl"/>
    <property type="match status" value="1"/>
</dbReference>
<dbReference type="RefSeq" id="WP_158187519.1">
    <property type="nucleotide sequence ID" value="NZ_CP046902.1"/>
</dbReference>
<dbReference type="PANTHER" id="PTHR30093:SF34">
    <property type="entry name" value="PREPILIN PEPTIDASE-DEPENDENT PROTEIN D"/>
    <property type="match status" value="1"/>
</dbReference>
<dbReference type="InterPro" id="IPR001082">
    <property type="entry name" value="Pilin"/>
</dbReference>
<dbReference type="OrthoDB" id="115249at2"/>
<dbReference type="SUPFAM" id="SSF54523">
    <property type="entry name" value="Pili subunits"/>
    <property type="match status" value="1"/>
</dbReference>
<dbReference type="GO" id="GO:0043107">
    <property type="term" value="P:type IV pilus-dependent motility"/>
    <property type="evidence" value="ECO:0007669"/>
    <property type="project" value="TreeGrafter"/>
</dbReference>
<dbReference type="InterPro" id="IPR012902">
    <property type="entry name" value="N_methyl_site"/>
</dbReference>
<dbReference type="GO" id="GO:0044096">
    <property type="term" value="C:type IV pilus"/>
    <property type="evidence" value="ECO:0007669"/>
    <property type="project" value="TreeGrafter"/>
</dbReference>
<evidence type="ECO:0000256" key="4">
    <source>
        <dbReference type="RuleBase" id="RU000389"/>
    </source>
</evidence>
<dbReference type="InterPro" id="IPR045584">
    <property type="entry name" value="Pilin-like"/>
</dbReference>
<accession>A0A6I6LTF1</accession>
<dbReference type="GO" id="GO:0007155">
    <property type="term" value="P:cell adhesion"/>
    <property type="evidence" value="ECO:0007669"/>
    <property type="project" value="InterPro"/>
</dbReference>
<proteinExistence type="inferred from homology"/>
<feature type="transmembrane region" description="Helical" evidence="5">
    <location>
        <begin position="12"/>
        <end position="32"/>
    </location>
</feature>
<dbReference type="Pfam" id="PF00114">
    <property type="entry name" value="Pilin"/>
    <property type="match status" value="1"/>
</dbReference>
<dbReference type="PROSITE" id="PS00409">
    <property type="entry name" value="PROKAR_NTER_METHYL"/>
    <property type="match status" value="1"/>
</dbReference>
<dbReference type="EMBL" id="CP046902">
    <property type="protein sequence ID" value="QGZ30012.1"/>
    <property type="molecule type" value="Genomic_DNA"/>
</dbReference>
<evidence type="ECO:0000256" key="5">
    <source>
        <dbReference type="SAM" id="Phobius"/>
    </source>
</evidence>
<keyword evidence="2" id="KW-0488">Methylation</keyword>
<evidence type="ECO:0000256" key="1">
    <source>
        <dbReference type="ARBA" id="ARBA00005233"/>
    </source>
</evidence>
<keyword evidence="4" id="KW-0281">Fimbrium</keyword>
<evidence type="ECO:0000256" key="3">
    <source>
        <dbReference type="ARBA" id="ARBA00029638"/>
    </source>
</evidence>
<sequence>MKAQMQKGFTLIELMIVVAIIGILAAIAIPAYQDYVSKSKATAALADIAAGKTNYELLYTEKGAAAISGTATTIGLGVTTGNCSSITITAPNATTGAATGAISCTINNPGRLGTGATISFDRTTDGLYECKVSSGIDAKYRPAGCEA</sequence>
<dbReference type="Proteomes" id="UP000438983">
    <property type="component" value="Chromosome"/>
</dbReference>
<dbReference type="NCBIfam" id="TIGR02532">
    <property type="entry name" value="IV_pilin_GFxxxE"/>
    <property type="match status" value="1"/>
</dbReference>
<protein>
    <recommendedName>
        <fullName evidence="3">Pilin</fullName>
    </recommendedName>
</protein>